<dbReference type="RefSeq" id="WP_113946622.1">
    <property type="nucleotide sequence ID" value="NZ_CP027541.1"/>
</dbReference>
<dbReference type="Gene3D" id="1.10.10.10">
    <property type="entry name" value="Winged helix-like DNA-binding domain superfamily/Winged helix DNA-binding domain"/>
    <property type="match status" value="1"/>
</dbReference>
<reference evidence="3" key="2">
    <citation type="submission" date="2018-03" db="EMBL/GenBank/DDBJ databases">
        <authorList>
            <person name="Derbyshire K."/>
            <person name="Gray T.A."/>
            <person name="Champion M."/>
        </authorList>
    </citation>
    <scope>NUCLEOTIDE SEQUENCE [LARGE SCALE GENOMIC DNA]</scope>
    <source>
        <strain evidence="3">MKD8</strain>
    </source>
</reference>
<accession>A0A2U9PKL5</accession>
<name>A0A2U9PKL5_MYCSE</name>
<dbReference type="SMART" id="SM00421">
    <property type="entry name" value="HTH_LUXR"/>
    <property type="match status" value="1"/>
</dbReference>
<dbReference type="AlphaFoldDB" id="A0A2U9PKL5"/>
<reference evidence="2 3" key="1">
    <citation type="journal article" date="2013" name="Genome Announc.">
        <title>Draft genome sequence of MKD8, a conjugal recipient Mycobacterium smegmatis strain.</title>
        <authorList>
            <person name="Gray T.A."/>
            <person name="Palumbo M.J."/>
            <person name="Derbyshire K.M."/>
        </authorList>
    </citation>
    <scope>NUCLEOTIDE SEQUENCE [LARGE SCALE GENOMIC DNA]</scope>
    <source>
        <strain evidence="2 3">MKD8</strain>
    </source>
</reference>
<protein>
    <submittedName>
        <fullName evidence="2">NanT3</fullName>
    </submittedName>
</protein>
<evidence type="ECO:0000313" key="3">
    <source>
        <dbReference type="Proteomes" id="UP000011200"/>
    </source>
</evidence>
<dbReference type="InterPro" id="IPR000792">
    <property type="entry name" value="Tscrpt_reg_LuxR_C"/>
</dbReference>
<organism evidence="2 3">
    <name type="scientific">Mycolicibacterium smegmatis (strain MKD8)</name>
    <name type="common">Mycobacterium smegmatis</name>
    <dbReference type="NCBI Taxonomy" id="1214915"/>
    <lineage>
        <taxon>Bacteria</taxon>
        <taxon>Bacillati</taxon>
        <taxon>Actinomycetota</taxon>
        <taxon>Actinomycetes</taxon>
        <taxon>Mycobacteriales</taxon>
        <taxon>Mycobacteriaceae</taxon>
        <taxon>Mycolicibacterium</taxon>
    </lineage>
</organism>
<dbReference type="GO" id="GO:0003677">
    <property type="term" value="F:DNA binding"/>
    <property type="evidence" value="ECO:0007669"/>
    <property type="project" value="InterPro"/>
</dbReference>
<feature type="domain" description="HTH luxR-type" evidence="1">
    <location>
        <begin position="38"/>
        <end position="100"/>
    </location>
</feature>
<dbReference type="Proteomes" id="UP000011200">
    <property type="component" value="Chromosome"/>
</dbReference>
<sequence>MTACSARMPLNGHRPNSHIEALTASVCPEAAPPARPARVELSAREQEILIAWLKSDSKTEVGKALHLAPGTVRTYLQRIRDKYERAGRPARTKAALVARAIQDGYVDVADL</sequence>
<dbReference type="InterPro" id="IPR016032">
    <property type="entry name" value="Sig_transdc_resp-reg_C-effctor"/>
</dbReference>
<dbReference type="InterPro" id="IPR036388">
    <property type="entry name" value="WH-like_DNA-bd_sf"/>
</dbReference>
<dbReference type="Pfam" id="PF00196">
    <property type="entry name" value="GerE"/>
    <property type="match status" value="1"/>
</dbReference>
<dbReference type="GO" id="GO:0006355">
    <property type="term" value="P:regulation of DNA-templated transcription"/>
    <property type="evidence" value="ECO:0007669"/>
    <property type="project" value="InterPro"/>
</dbReference>
<evidence type="ECO:0000259" key="1">
    <source>
        <dbReference type="SMART" id="SM00421"/>
    </source>
</evidence>
<proteinExistence type="predicted"/>
<dbReference type="EMBL" id="CP027541">
    <property type="protein sequence ID" value="AWT52299.1"/>
    <property type="molecule type" value="Genomic_DNA"/>
</dbReference>
<dbReference type="SUPFAM" id="SSF46894">
    <property type="entry name" value="C-terminal effector domain of the bipartite response regulators"/>
    <property type="match status" value="1"/>
</dbReference>
<gene>
    <name evidence="2" type="ORF">D806_013110</name>
</gene>
<evidence type="ECO:0000313" key="2">
    <source>
        <dbReference type="EMBL" id="AWT52299.1"/>
    </source>
</evidence>